<gene>
    <name evidence="1" type="ORF">MNBD_GAMMA02-218</name>
</gene>
<evidence type="ECO:0000313" key="1">
    <source>
        <dbReference type="EMBL" id="VAW43731.1"/>
    </source>
</evidence>
<feature type="non-terminal residue" evidence="1">
    <location>
        <position position="1"/>
    </location>
</feature>
<reference evidence="1" key="1">
    <citation type="submission" date="2018-06" db="EMBL/GenBank/DDBJ databases">
        <authorList>
            <person name="Zhirakovskaya E."/>
        </authorList>
    </citation>
    <scope>NUCLEOTIDE SEQUENCE</scope>
</reference>
<protein>
    <submittedName>
        <fullName evidence="1">Uncharacterized protein</fullName>
    </submittedName>
</protein>
<organism evidence="1">
    <name type="scientific">hydrothermal vent metagenome</name>
    <dbReference type="NCBI Taxonomy" id="652676"/>
    <lineage>
        <taxon>unclassified sequences</taxon>
        <taxon>metagenomes</taxon>
        <taxon>ecological metagenomes</taxon>
    </lineage>
</organism>
<dbReference type="AlphaFoldDB" id="A0A3B0VLE2"/>
<proteinExistence type="predicted"/>
<dbReference type="EMBL" id="UOFA01000021">
    <property type="protein sequence ID" value="VAW43731.1"/>
    <property type="molecule type" value="Genomic_DNA"/>
</dbReference>
<dbReference type="InterPro" id="IPR013783">
    <property type="entry name" value="Ig-like_fold"/>
</dbReference>
<name>A0A3B0VLE2_9ZZZZ</name>
<accession>A0A3B0VLE2</accession>
<sequence length="756" mass="81208">QLLETNENNNSIIKVFQVVDDMIPDISLNLSSPTVSPGSDLLGQIRVYNPGTDFNGSVTLRITDVDGFPVGYEESFNLPLLTTGSDWDQTFNWDSSDVFAGEYLVEVTLYDQNQLLIEQQTENFIVSEIAEFSLSLSTITTQVPVNQAVNLLTEINYLFGNVSQSGTLTWEIFDDTQQLIWSNTTPTSVMSPGFSGTFEKTWTAGAIGTYQASVTLDTSLDSETATIPFEVIPSTAELSLSGLIDDLPAGVILGQTWNANYVVQNTGQIDVANVPVSLALWNSELSQLVDQQNTSVTLIAGDSSTLMTVWDSNNLTIDSYVLVLTADLSAQGESATYLLDTQAIQTVDISGPQINVINPTEQGYYSSSFELRAEVSDLHSAVESVAINLNGNTEVSLQGQQLNNVYQYWLTDLSEGVHQVDVIATDANGNTSNQLLNFNIDSTSPIITVTGINDGGLYNQTVQANIAISDANLDTSQIILDGVAYTSGDLITAEGSHILMVNATDLAGNTATSRLFFNIDLTPPTVIITYPANGIETNQVNTIVSGSTEVNAALSLTNGAYTDVLSTDFEGNFSFADVPLTSGNNVISITATDLAGNIGQAAEVNVIFVDDISVSGLLSAGDTHPLGQNLTLGWQITNLNDFVVSQLPVELNLYRVSDNQLVATDAQIITLGAADSFDDSTVLDTNGLSPGDHRIELRVEINQLWQILDDHLIVLQDVVGPEVSVVEPVANQVTQATVDLLVQATDLHSDVEEVSY</sequence>
<dbReference type="Gene3D" id="2.60.40.10">
    <property type="entry name" value="Immunoglobulins"/>
    <property type="match status" value="2"/>
</dbReference>
<feature type="non-terminal residue" evidence="1">
    <location>
        <position position="756"/>
    </location>
</feature>